<organism evidence="1 2">
    <name type="scientific">Varibaculum cambriense</name>
    <dbReference type="NCBI Taxonomy" id="184870"/>
    <lineage>
        <taxon>Bacteria</taxon>
        <taxon>Bacillati</taxon>
        <taxon>Actinomycetota</taxon>
        <taxon>Actinomycetes</taxon>
        <taxon>Actinomycetales</taxon>
        <taxon>Actinomycetaceae</taxon>
        <taxon>Varibaculum</taxon>
    </lineage>
</organism>
<evidence type="ECO:0000313" key="1">
    <source>
        <dbReference type="EMBL" id="MCG4618438.1"/>
    </source>
</evidence>
<reference evidence="1" key="1">
    <citation type="submission" date="2022-01" db="EMBL/GenBank/DDBJ databases">
        <title>Collection of gut derived symbiotic bacterial strains cultured from healthy donors.</title>
        <authorList>
            <person name="Lin H."/>
            <person name="Kohout C."/>
            <person name="Waligurski E."/>
            <person name="Pamer E.G."/>
        </authorList>
    </citation>
    <scope>NUCLEOTIDE SEQUENCE</scope>
    <source>
        <strain evidence="1">DFI.7.46</strain>
    </source>
</reference>
<protein>
    <submittedName>
        <fullName evidence="1">Uncharacterized protein</fullName>
    </submittedName>
</protein>
<evidence type="ECO:0000313" key="2">
    <source>
        <dbReference type="Proteomes" id="UP001200537"/>
    </source>
</evidence>
<dbReference type="EMBL" id="JAKNHJ010000016">
    <property type="protein sequence ID" value="MCG4618438.1"/>
    <property type="molecule type" value="Genomic_DNA"/>
</dbReference>
<sequence>MLADFSLQSSLLGLNAADLARKFEVQERTARRWITGRATPPEPVIEQVQESFESFLQSLGSMIELLDDNEEIYAHILDPEQAEYKHMRPLVQAIYLLCSLYQIETEITFKQ</sequence>
<dbReference type="Proteomes" id="UP001200537">
    <property type="component" value="Unassembled WGS sequence"/>
</dbReference>
<comment type="caution">
    <text evidence="1">The sequence shown here is derived from an EMBL/GenBank/DDBJ whole genome shotgun (WGS) entry which is preliminary data.</text>
</comment>
<dbReference type="RefSeq" id="WP_238128308.1">
    <property type="nucleotide sequence ID" value="NZ_JAKNHJ010000016.1"/>
</dbReference>
<accession>A0AAJ1BCN1</accession>
<proteinExistence type="predicted"/>
<gene>
    <name evidence="1" type="ORF">L0M99_08050</name>
</gene>
<dbReference type="AlphaFoldDB" id="A0AAJ1BCN1"/>
<name>A0AAJ1BCN1_9ACTO</name>